<dbReference type="InterPro" id="IPR037099">
    <property type="entry name" value="Fum_R/Succ_DH_flav-like_C_sf"/>
</dbReference>
<comment type="subunit">
    <text evidence="16">Part of an enzyme complex containing three subunits: a flavoprotein (frdA), an iron-sulfur protein (frdB), and diheme cytochrome b (frdC).</text>
</comment>
<dbReference type="InterPro" id="IPR003952">
    <property type="entry name" value="FRD_SDH_FAD_BS"/>
</dbReference>
<evidence type="ECO:0000256" key="6">
    <source>
        <dbReference type="ARBA" id="ARBA00022448"/>
    </source>
</evidence>
<evidence type="ECO:0000259" key="19">
    <source>
        <dbReference type="Pfam" id="PF02910"/>
    </source>
</evidence>
<gene>
    <name evidence="20" type="ORF">AS592_03790</name>
</gene>
<keyword evidence="12" id="KW-0560">Oxidoreductase</keyword>
<dbReference type="SUPFAM" id="SSF51905">
    <property type="entry name" value="FAD/NAD(P)-binding domain"/>
    <property type="match status" value="1"/>
</dbReference>
<dbReference type="NCBIfam" id="TIGR01812">
    <property type="entry name" value="sdhA_frdA_Gneg"/>
    <property type="match status" value="1"/>
</dbReference>
<evidence type="ECO:0000256" key="16">
    <source>
        <dbReference type="ARBA" id="ARBA00066269"/>
    </source>
</evidence>
<dbReference type="FunFam" id="3.90.700.10:FF:000005">
    <property type="entry name" value="Succinate dehydrogenase flavoprotein subunit"/>
    <property type="match status" value="1"/>
</dbReference>
<dbReference type="Proteomes" id="UP000075359">
    <property type="component" value="Unassembled WGS sequence"/>
</dbReference>
<dbReference type="InterPro" id="IPR003953">
    <property type="entry name" value="FAD-dep_OxRdtase_2_FAD-bd"/>
</dbReference>
<evidence type="ECO:0000256" key="14">
    <source>
        <dbReference type="ARBA" id="ARBA00030461"/>
    </source>
</evidence>
<evidence type="ECO:0000256" key="17">
    <source>
        <dbReference type="PIRSR" id="PIRSR000171-1"/>
    </source>
</evidence>
<keyword evidence="21" id="KW-1185">Reference proteome</keyword>
<feature type="active site" description="Proton acceptor" evidence="17">
    <location>
        <position position="301"/>
    </location>
</feature>
<evidence type="ECO:0000256" key="7">
    <source>
        <dbReference type="ARBA" id="ARBA00022475"/>
    </source>
</evidence>
<evidence type="ECO:0000256" key="4">
    <source>
        <dbReference type="ARBA" id="ARBA00012792"/>
    </source>
</evidence>
<keyword evidence="7" id="KW-1003">Cell membrane</keyword>
<name>A0A151CHT4_9BACT</name>
<dbReference type="EC" id="1.3.5.1" evidence="4"/>
<dbReference type="GO" id="GO:0022900">
    <property type="term" value="P:electron transport chain"/>
    <property type="evidence" value="ECO:0007669"/>
    <property type="project" value="InterPro"/>
</dbReference>
<dbReference type="NCBIfam" id="NF006383">
    <property type="entry name" value="PRK08626.1"/>
    <property type="match status" value="1"/>
</dbReference>
<dbReference type="InterPro" id="IPR027477">
    <property type="entry name" value="Succ_DH/fumarate_Rdtase_cat_sf"/>
</dbReference>
<dbReference type="GO" id="GO:0050660">
    <property type="term" value="F:flavin adenine dinucleotide binding"/>
    <property type="evidence" value="ECO:0007669"/>
    <property type="project" value="InterPro"/>
</dbReference>
<comment type="cofactor">
    <cofactor evidence="1">
        <name>FAD</name>
        <dbReference type="ChEBI" id="CHEBI:57692"/>
    </cofactor>
</comment>
<keyword evidence="8" id="KW-0997">Cell inner membrane</keyword>
<comment type="catalytic activity">
    <reaction evidence="15">
        <text>a quinone + succinate = fumarate + a quinol</text>
        <dbReference type="Rhea" id="RHEA:40523"/>
        <dbReference type="ChEBI" id="CHEBI:24646"/>
        <dbReference type="ChEBI" id="CHEBI:29806"/>
        <dbReference type="ChEBI" id="CHEBI:30031"/>
        <dbReference type="ChEBI" id="CHEBI:132124"/>
        <dbReference type="EC" id="1.3.5.1"/>
    </reaction>
</comment>
<sequence length="661" mass="73298">MKIIYTDALIVGGGLAGLRSAIAAREKGLDTIVLSMVPVKRSHSAAAQGGMQASLANSVMGEGDNEDVHFADTVKGSDWGCDQKVARMFVTTAPKAIRELAAWGVPWSRIGKGDRTIVRNGKQETITEREEAYGLINARDFGGTKKWRTCYTSDATGHTMLYAVANEALKRDVIIHDKKEAISIIHDNGVCYGVVVRDLINGDLIAYVARGTMIATGGYGRIYKQSTNAIICKGIGTAIALETGIAELGNMEAVQFHPTPIVPSGILLTEGCRGDGGVLRDKDGYRFMPDYEPEKKELASRDVVSRRMIEHIRKGKGVKSPYGDHLWLDISILGREHIEKNLRDVQDIAISFNGIDPADEGEKGWMPVLPMQHYSMGGIRVKPTGESTTLQGLFSAGEAACWDLHGFNRLGGNSVSEAVVAGMIVGEYFAQYCQETHLKTNTSVIEEHLEAQMDYLKEILARDGGLNIFDIKDEMRTIMQEKVGIFRNGEDLLDAVHRLEELLKKTKEITVESKSMGNNPGLNEVYRVTKMLKLALCVAKGALQRTESRGAHYREDFPKRDDMHWLKRTITTWPNPEDTLPTIHYEELDIMEMELPPAFRGYGRKGSLIENPLSAQREAEIEEIKKTLETVDRFTIQEALLEYELPGNLKHKNERVGVGYA</sequence>
<keyword evidence="10" id="KW-0274">FAD</keyword>
<dbReference type="PROSITE" id="PS00504">
    <property type="entry name" value="FRD_SDH_FAD_BINDING"/>
    <property type="match status" value="1"/>
</dbReference>
<feature type="domain" description="Fumarate reductase/succinate dehydrogenase flavoprotein-like C-terminal" evidence="19">
    <location>
        <begin position="473"/>
        <end position="602"/>
    </location>
</feature>
<dbReference type="Pfam" id="PF00890">
    <property type="entry name" value="FAD_binding_2"/>
    <property type="match status" value="1"/>
</dbReference>
<dbReference type="EMBL" id="LNKT01000005">
    <property type="protein sequence ID" value="KYJ87095.1"/>
    <property type="molecule type" value="Genomic_DNA"/>
</dbReference>
<evidence type="ECO:0000313" key="20">
    <source>
        <dbReference type="EMBL" id="KYJ87095.1"/>
    </source>
</evidence>
<evidence type="ECO:0000256" key="9">
    <source>
        <dbReference type="ARBA" id="ARBA00022630"/>
    </source>
</evidence>
<evidence type="ECO:0000256" key="11">
    <source>
        <dbReference type="ARBA" id="ARBA00022982"/>
    </source>
</evidence>
<comment type="similarity">
    <text evidence="3">Belongs to the FAD-dependent oxidoreductase 2 family. FRD/SDH subfamily.</text>
</comment>
<dbReference type="Gene3D" id="1.20.58.100">
    <property type="entry name" value="Fumarate reductase/succinate dehydrogenase flavoprotein-like, C-terminal domain"/>
    <property type="match status" value="1"/>
</dbReference>
<evidence type="ECO:0000256" key="13">
    <source>
        <dbReference type="ARBA" id="ARBA00023136"/>
    </source>
</evidence>
<dbReference type="PANTHER" id="PTHR11632:SF71">
    <property type="entry name" value="FUMARATE REDUCTASE FLAVOPROTEIN SUBUNIT"/>
    <property type="match status" value="1"/>
</dbReference>
<dbReference type="SUPFAM" id="SSF56425">
    <property type="entry name" value="Succinate dehydrogenase/fumarate reductase flavoprotein, catalytic domain"/>
    <property type="match status" value="1"/>
</dbReference>
<evidence type="ECO:0000256" key="1">
    <source>
        <dbReference type="ARBA" id="ARBA00001974"/>
    </source>
</evidence>
<feature type="domain" description="FAD-dependent oxidoreductase 2 FAD-binding" evidence="18">
    <location>
        <begin position="7"/>
        <end position="415"/>
    </location>
</feature>
<evidence type="ECO:0000256" key="2">
    <source>
        <dbReference type="ARBA" id="ARBA00004515"/>
    </source>
</evidence>
<accession>A0A151CHT4</accession>
<dbReference type="GO" id="GO:0008177">
    <property type="term" value="F:succinate dehydrogenase (quinone) activity"/>
    <property type="evidence" value="ECO:0007669"/>
    <property type="project" value="UniProtKB-EC"/>
</dbReference>
<comment type="caution">
    <text evidence="20">The sequence shown here is derived from an EMBL/GenBank/DDBJ whole genome shotgun (WGS) entry which is preliminary data.</text>
</comment>
<dbReference type="Gene3D" id="3.10.20.820">
    <property type="match status" value="1"/>
</dbReference>
<dbReference type="AlphaFoldDB" id="A0A151CHT4"/>
<dbReference type="InterPro" id="IPR030664">
    <property type="entry name" value="SdhA/FrdA/AprA"/>
</dbReference>
<dbReference type="Pfam" id="PF02910">
    <property type="entry name" value="Succ_DH_flav_C"/>
    <property type="match status" value="1"/>
</dbReference>
<evidence type="ECO:0000259" key="18">
    <source>
        <dbReference type="Pfam" id="PF00890"/>
    </source>
</evidence>
<dbReference type="InterPro" id="IPR036188">
    <property type="entry name" value="FAD/NAD-bd_sf"/>
</dbReference>
<evidence type="ECO:0000256" key="10">
    <source>
        <dbReference type="ARBA" id="ARBA00022827"/>
    </source>
</evidence>
<reference evidence="20 21" key="1">
    <citation type="submission" date="2015-11" db="EMBL/GenBank/DDBJ databases">
        <title>Draft genome of Sulfurovum riftiae 1812E, a member of the Epsilonproteobacteria isolated from the tube of the deep-sea hydrothermal vent tubewom Riftia pachyptila.</title>
        <authorList>
            <person name="Vetriani C."/>
            <person name="Giovannelli D."/>
        </authorList>
    </citation>
    <scope>NUCLEOTIDE SEQUENCE [LARGE SCALE GENOMIC DNA]</scope>
    <source>
        <strain evidence="20 21">1812E</strain>
    </source>
</reference>
<keyword evidence="13" id="KW-0472">Membrane</keyword>
<keyword evidence="9" id="KW-0285">Flavoprotein</keyword>
<comment type="subcellular location">
    <subcellularLocation>
        <location evidence="2">Cell inner membrane</location>
        <topology evidence="2">Peripheral membrane protein</topology>
        <orientation evidence="2">Cytoplasmic side</orientation>
    </subcellularLocation>
</comment>
<protein>
    <recommendedName>
        <fullName evidence="5">Fumarate reductase flavoprotein subunit</fullName>
        <ecNumber evidence="4">1.3.5.1</ecNumber>
    </recommendedName>
    <alternativeName>
        <fullName evidence="14">Quinol-fumarate reductase flavoprotein subunit</fullName>
    </alternativeName>
</protein>
<dbReference type="GO" id="GO:0009055">
    <property type="term" value="F:electron transfer activity"/>
    <property type="evidence" value="ECO:0007669"/>
    <property type="project" value="TreeGrafter"/>
</dbReference>
<dbReference type="GO" id="GO:0009061">
    <property type="term" value="P:anaerobic respiration"/>
    <property type="evidence" value="ECO:0007669"/>
    <property type="project" value="TreeGrafter"/>
</dbReference>
<dbReference type="InterPro" id="IPR014006">
    <property type="entry name" value="Succ_Dhase_FrdA_Gneg"/>
</dbReference>
<dbReference type="SUPFAM" id="SSF46977">
    <property type="entry name" value="Succinate dehydrogenase/fumarate reductase flavoprotein C-terminal domain"/>
    <property type="match status" value="1"/>
</dbReference>
<organism evidence="20 21">
    <name type="scientific">Sulfurovum riftiae</name>
    <dbReference type="NCBI Taxonomy" id="1630136"/>
    <lineage>
        <taxon>Bacteria</taxon>
        <taxon>Pseudomonadati</taxon>
        <taxon>Campylobacterota</taxon>
        <taxon>Epsilonproteobacteria</taxon>
        <taxon>Campylobacterales</taxon>
        <taxon>Sulfurovaceae</taxon>
        <taxon>Sulfurovum</taxon>
    </lineage>
</organism>
<dbReference type="Gene3D" id="3.90.700.10">
    <property type="entry name" value="Succinate dehydrogenase/fumarate reductase flavoprotein, catalytic domain"/>
    <property type="match status" value="1"/>
</dbReference>
<evidence type="ECO:0000256" key="5">
    <source>
        <dbReference type="ARBA" id="ARBA00014044"/>
    </source>
</evidence>
<keyword evidence="6" id="KW-0813">Transport</keyword>
<evidence type="ECO:0000256" key="3">
    <source>
        <dbReference type="ARBA" id="ARBA00008040"/>
    </source>
</evidence>
<evidence type="ECO:0000256" key="12">
    <source>
        <dbReference type="ARBA" id="ARBA00023002"/>
    </source>
</evidence>
<dbReference type="PIRSF" id="PIRSF000171">
    <property type="entry name" value="SDHA_APRA_LASPO"/>
    <property type="match status" value="1"/>
</dbReference>
<dbReference type="STRING" id="1630136.AS592_03790"/>
<dbReference type="GO" id="GO:0005886">
    <property type="term" value="C:plasma membrane"/>
    <property type="evidence" value="ECO:0007669"/>
    <property type="project" value="UniProtKB-SubCell"/>
</dbReference>
<proteinExistence type="inferred from homology"/>
<dbReference type="FunFam" id="3.50.50.60:FF:000009">
    <property type="entry name" value="Succinate dehydrogenase flavoprotein subunit"/>
    <property type="match status" value="1"/>
</dbReference>
<dbReference type="PANTHER" id="PTHR11632">
    <property type="entry name" value="SUCCINATE DEHYDROGENASE 2 FLAVOPROTEIN SUBUNIT"/>
    <property type="match status" value="1"/>
</dbReference>
<evidence type="ECO:0000313" key="21">
    <source>
        <dbReference type="Proteomes" id="UP000075359"/>
    </source>
</evidence>
<dbReference type="InterPro" id="IPR015939">
    <property type="entry name" value="Fum_Rdtase/Succ_DH_flav-like_C"/>
</dbReference>
<dbReference type="Gene3D" id="3.50.50.60">
    <property type="entry name" value="FAD/NAD(P)-binding domain"/>
    <property type="match status" value="1"/>
</dbReference>
<dbReference type="RefSeq" id="WP_067329379.1">
    <property type="nucleotide sequence ID" value="NZ_LNKT01000005.1"/>
</dbReference>
<evidence type="ECO:0000256" key="8">
    <source>
        <dbReference type="ARBA" id="ARBA00022519"/>
    </source>
</evidence>
<dbReference type="OrthoDB" id="9806724at2"/>
<evidence type="ECO:0000256" key="15">
    <source>
        <dbReference type="ARBA" id="ARBA00049220"/>
    </source>
</evidence>
<keyword evidence="11" id="KW-0249">Electron transport</keyword>